<dbReference type="EMBL" id="GL882881">
    <property type="protein sequence ID" value="EGF81716.1"/>
    <property type="molecule type" value="Genomic_DNA"/>
</dbReference>
<dbReference type="GeneID" id="18242715"/>
<dbReference type="InParanoid" id="F4NYH9"/>
<name>F4NYH9_BATDJ</name>
<dbReference type="OMA" id="HISECFT"/>
<evidence type="ECO:0000313" key="1">
    <source>
        <dbReference type="EMBL" id="EGF81716.1"/>
    </source>
</evidence>
<evidence type="ECO:0000313" key="2">
    <source>
        <dbReference type="Proteomes" id="UP000007241"/>
    </source>
</evidence>
<gene>
    <name evidence="1" type="ORF">BATDEDRAFT_87221</name>
</gene>
<sequence>MTKFYIQYKNNSPVSVFTQNLHVPEGEEPDISDLVAAIAVEPTRRLAGIPADYGPLTLHYVVDGVEMTYNSWEPITVLKTNGTVGSNPLVIKSKSDVESDADDTMFSNPNQIPMTATGLLEWLSGSNNGFTVDLPDKQILSQQQTNPNQKVVFPLAGREKSLQHIASCFMATHRHRSNIDRNSRPVPVCTGMPGLGRTRLMTECSTTVLDMTGIQGKRLSAIVSFGNDGNSYGEIDKLLGIKCSFAWRVLHSFFKAQYKFDVWMREKSPKNRKRFTMRLALSTIELYWSQKTQDDILVFVGVDKYRKLCQDELSSLLDTLCDSSYCSTTSRLTFFCMLAGADLNMIRIARTSHPNIERVPTRFLTHMESMEAICPFISNTHCGFVISEAFAQNVFHLSGVPRLLTKFAKKVVSMKPNDLTEHNFQGARIAALSNSQHSQLSLADILKLLATSFTNTPVTYLLNCPFSESSLPYSRNLTWNQMVRHGMCQIQDDGQVIVPFHIIVQALKRPSSQSVGLNQFETALLSSLNNLSLDIEYPLSNMTRWSSWEYFGASFYCIRINSFLVLGISILSLSDILHGSRFDSGIFNTQVHIRIAEVFQSNEQYGPDMLRMITRKHDSCCLVDWVDGETLQIVLNGENGPGVDIYFILKRAKDSGYIIVLDQRKRLGSDITNSDLTTFRSKLPNPPAFLNKFKLDSVFGLMSIYSQININHVPDSTYFVSASDSLCFHGSLSGHPGCSMVIDANSASKTSIKQIFCGTNDEQTDLANKVIKQRYNKRIANYDELESLVSQWGEKLDESARAKIKF</sequence>
<proteinExistence type="predicted"/>
<dbReference type="OrthoDB" id="19885at2759"/>
<dbReference type="PANTHER" id="PTHR33211:SF107">
    <property type="entry name" value="NON-SPECIFIC SERINE_THREONINE PROTEIN KINASE"/>
    <property type="match status" value="1"/>
</dbReference>
<dbReference type="Proteomes" id="UP000007241">
    <property type="component" value="Unassembled WGS sequence"/>
</dbReference>
<dbReference type="AlphaFoldDB" id="F4NYH9"/>
<dbReference type="PANTHER" id="PTHR33211">
    <property type="entry name" value="EXPRESSED PROTEIN"/>
    <property type="match status" value="1"/>
</dbReference>
<protein>
    <submittedName>
        <fullName evidence="1">Uncharacterized protein</fullName>
    </submittedName>
</protein>
<accession>F4NYH9</accession>
<dbReference type="RefSeq" id="XP_006677504.1">
    <property type="nucleotide sequence ID" value="XM_006677441.1"/>
</dbReference>
<reference evidence="1 2" key="1">
    <citation type="submission" date="2009-12" db="EMBL/GenBank/DDBJ databases">
        <title>The draft genome of Batrachochytrium dendrobatidis.</title>
        <authorList>
            <consortium name="US DOE Joint Genome Institute (JGI-PGF)"/>
            <person name="Kuo A."/>
            <person name="Salamov A."/>
            <person name="Schmutz J."/>
            <person name="Lucas S."/>
            <person name="Pitluck S."/>
            <person name="Rosenblum E."/>
            <person name="Stajich J."/>
            <person name="Eisen M."/>
            <person name="Grigoriev I.V."/>
        </authorList>
    </citation>
    <scope>NUCLEOTIDE SEQUENCE [LARGE SCALE GENOMIC DNA]</scope>
    <source>
        <strain evidence="2">JAM81 / FGSC 10211</strain>
    </source>
</reference>
<organism evidence="1 2">
    <name type="scientific">Batrachochytrium dendrobatidis (strain JAM81 / FGSC 10211)</name>
    <name type="common">Frog chytrid fungus</name>
    <dbReference type="NCBI Taxonomy" id="684364"/>
    <lineage>
        <taxon>Eukaryota</taxon>
        <taxon>Fungi</taxon>
        <taxon>Fungi incertae sedis</taxon>
        <taxon>Chytridiomycota</taxon>
        <taxon>Chytridiomycota incertae sedis</taxon>
        <taxon>Chytridiomycetes</taxon>
        <taxon>Rhizophydiales</taxon>
        <taxon>Rhizophydiales incertae sedis</taxon>
        <taxon>Batrachochytrium</taxon>
    </lineage>
</organism>
<keyword evidence="2" id="KW-1185">Reference proteome</keyword>
<dbReference type="HOGENOM" id="CLU_018977_0_0_1"/>